<dbReference type="OrthoDB" id="2795673at2759"/>
<comment type="caution">
    <text evidence="1">The sequence shown here is derived from an EMBL/GenBank/DDBJ whole genome shotgun (WGS) entry which is preliminary data.</text>
</comment>
<evidence type="ECO:0000313" key="1">
    <source>
        <dbReference type="EMBL" id="KAF5337264.1"/>
    </source>
</evidence>
<dbReference type="EMBL" id="JAACJK010000057">
    <property type="protein sequence ID" value="KAF5337264.1"/>
    <property type="molecule type" value="Genomic_DNA"/>
</dbReference>
<organism evidence="1 2">
    <name type="scientific">Ephemerocybe angulata</name>
    <dbReference type="NCBI Taxonomy" id="980116"/>
    <lineage>
        <taxon>Eukaryota</taxon>
        <taxon>Fungi</taxon>
        <taxon>Dikarya</taxon>
        <taxon>Basidiomycota</taxon>
        <taxon>Agaricomycotina</taxon>
        <taxon>Agaricomycetes</taxon>
        <taxon>Agaricomycetidae</taxon>
        <taxon>Agaricales</taxon>
        <taxon>Agaricineae</taxon>
        <taxon>Psathyrellaceae</taxon>
        <taxon>Ephemerocybe</taxon>
    </lineage>
</organism>
<name>A0A8H5C8V4_9AGAR</name>
<gene>
    <name evidence="1" type="ORF">D9611_002990</name>
</gene>
<reference evidence="1 2" key="1">
    <citation type="journal article" date="2020" name="ISME J.">
        <title>Uncovering the hidden diversity of litter-decomposition mechanisms in mushroom-forming fungi.</title>
        <authorList>
            <person name="Floudas D."/>
            <person name="Bentzer J."/>
            <person name="Ahren D."/>
            <person name="Johansson T."/>
            <person name="Persson P."/>
            <person name="Tunlid A."/>
        </authorList>
    </citation>
    <scope>NUCLEOTIDE SEQUENCE [LARGE SCALE GENOMIC DNA]</scope>
    <source>
        <strain evidence="1 2">CBS 175.51</strain>
    </source>
</reference>
<protein>
    <submittedName>
        <fullName evidence="1">Uncharacterized protein</fullName>
    </submittedName>
</protein>
<dbReference type="Proteomes" id="UP000541558">
    <property type="component" value="Unassembled WGS sequence"/>
</dbReference>
<dbReference type="AlphaFoldDB" id="A0A8H5C8V4"/>
<keyword evidence="2" id="KW-1185">Reference proteome</keyword>
<sequence>MSDGRLTTILADFPQELVAQILSDGATISTQFTLNLCLVARWTRVLALPYLYSGAVLKTLSQSTKFYNTFQLPIPLRSYPYSLHPVDQLRGLWMTPASSRVVDIFRLSENIRNLALSTENMQWLIHSSVNTPLEPRSIPSQRFSGNHNFHLLIFNELHQHMRWTFAPGMLMPETDASPFFRKVTHIHLSQYLPRENHRLNLEHWTNLTHIAIPVRPFEIKNSRIFEQDIGHNPTLTHIVFIVYTDLLSKEDQAQVLRVIEHYGAEVDEEKSVEYVLQERWQLQRNWEMEQRGGPSIWDRAIPASTIRESMSNI</sequence>
<proteinExistence type="predicted"/>
<evidence type="ECO:0000313" key="2">
    <source>
        <dbReference type="Proteomes" id="UP000541558"/>
    </source>
</evidence>
<accession>A0A8H5C8V4</accession>